<dbReference type="Proteomes" id="UP000184085">
    <property type="component" value="Unassembled WGS sequence"/>
</dbReference>
<dbReference type="InterPro" id="IPR002545">
    <property type="entry name" value="CheW-lke_dom"/>
</dbReference>
<reference evidence="17" key="1">
    <citation type="submission" date="2016-09" db="EMBL/GenBank/DDBJ databases">
        <authorList>
            <person name="Wibberg D."/>
        </authorList>
    </citation>
    <scope>NUCLEOTIDE SEQUENCE [LARGE SCALE GENOMIC DNA]</scope>
</reference>
<evidence type="ECO:0000313" key="17">
    <source>
        <dbReference type="Proteomes" id="UP000184085"/>
    </source>
</evidence>
<dbReference type="SUPFAM" id="SSF50341">
    <property type="entry name" value="CheW-like"/>
    <property type="match status" value="1"/>
</dbReference>
<evidence type="ECO:0000256" key="1">
    <source>
        <dbReference type="ARBA" id="ARBA00000085"/>
    </source>
</evidence>
<evidence type="ECO:0000256" key="5">
    <source>
        <dbReference type="ARBA" id="ARBA00022553"/>
    </source>
</evidence>
<dbReference type="CDD" id="cd00088">
    <property type="entry name" value="HPT"/>
    <property type="match status" value="1"/>
</dbReference>
<evidence type="ECO:0000256" key="6">
    <source>
        <dbReference type="ARBA" id="ARBA00022679"/>
    </source>
</evidence>
<dbReference type="SMART" id="SM00260">
    <property type="entry name" value="CheW"/>
    <property type="match status" value="1"/>
</dbReference>
<dbReference type="Pfam" id="PF02895">
    <property type="entry name" value="H-kinase_dim"/>
    <property type="match status" value="1"/>
</dbReference>
<evidence type="ECO:0000313" key="16">
    <source>
        <dbReference type="EMBL" id="SCM69868.1"/>
    </source>
</evidence>
<dbReference type="Gene3D" id="1.10.287.560">
    <property type="entry name" value="Histidine kinase CheA-like, homodimeric domain"/>
    <property type="match status" value="1"/>
</dbReference>
<dbReference type="CDD" id="cd16916">
    <property type="entry name" value="HATPase_CheA-like"/>
    <property type="match status" value="1"/>
</dbReference>
<dbReference type="InterPro" id="IPR036641">
    <property type="entry name" value="HPT_dom_sf"/>
</dbReference>
<dbReference type="InterPro" id="IPR004358">
    <property type="entry name" value="Sig_transdc_His_kin-like_C"/>
</dbReference>
<evidence type="ECO:0000256" key="11">
    <source>
        <dbReference type="ARBA" id="ARBA00035100"/>
    </source>
</evidence>
<dbReference type="Pfam" id="PF01584">
    <property type="entry name" value="CheW"/>
    <property type="match status" value="1"/>
</dbReference>
<dbReference type="GO" id="GO:0005524">
    <property type="term" value="F:ATP binding"/>
    <property type="evidence" value="ECO:0007669"/>
    <property type="project" value="UniProtKB-KW"/>
</dbReference>
<dbReference type="EC" id="2.7.13.3" evidence="2"/>
<dbReference type="PROSITE" id="PS50894">
    <property type="entry name" value="HPT"/>
    <property type="match status" value="1"/>
</dbReference>
<organism evidence="16 17">
    <name type="scientific">Donghicola eburneus</name>
    <dbReference type="NCBI Taxonomy" id="393278"/>
    <lineage>
        <taxon>Bacteria</taxon>
        <taxon>Pseudomonadati</taxon>
        <taxon>Pseudomonadota</taxon>
        <taxon>Alphaproteobacteria</taxon>
        <taxon>Rhodobacterales</taxon>
        <taxon>Roseobacteraceae</taxon>
        <taxon>Donghicola</taxon>
    </lineage>
</organism>
<dbReference type="CDD" id="cd00731">
    <property type="entry name" value="CheA_reg"/>
    <property type="match status" value="1"/>
</dbReference>
<dbReference type="PROSITE" id="PS50851">
    <property type="entry name" value="CHEW"/>
    <property type="match status" value="1"/>
</dbReference>
<evidence type="ECO:0000259" key="14">
    <source>
        <dbReference type="PROSITE" id="PS50851"/>
    </source>
</evidence>
<dbReference type="Gene3D" id="1.20.120.160">
    <property type="entry name" value="HPT domain"/>
    <property type="match status" value="1"/>
</dbReference>
<dbReference type="GO" id="GO:0005737">
    <property type="term" value="C:cytoplasm"/>
    <property type="evidence" value="ECO:0007669"/>
    <property type="project" value="InterPro"/>
</dbReference>
<accession>A0A1M4N725</accession>
<gene>
    <name evidence="16" type="ORF">KARMA_4111</name>
</gene>
<dbReference type="Gene3D" id="3.30.565.10">
    <property type="entry name" value="Histidine kinase-like ATPase, C-terminal domain"/>
    <property type="match status" value="1"/>
</dbReference>
<feature type="domain" description="HPt" evidence="15">
    <location>
        <begin position="1"/>
        <end position="103"/>
    </location>
</feature>
<sequence>MMDAETQEIFRQEAEALMEALQEGLLVLKDTPDDLEVVAGVFRALHTIKGTGAMFGFSRLASFVHNFEAAFEAVRSGNAVVTPELINVALTAYDLIADLLEGGEPDPSRDAELTAALSAATSGEAAPAAAATPVAEAAAAPAEIKEWDLKFRLPQDFMEIGGNPIAMLDELREVGGETTMVRPLTDRLPRIAEMDARAIYTGWQVILPGALKESVIRDVFMFHEDQMELSLDPVRAEAPAAEVAAPAAPAEAAPAAPATPVVEAKPAAKEASKPTKAAAAPVAQLRVAADRVDLIMDRVGELVIAEARLAAIANQLENEALHSVVEDIQRLALGLRDSTMALRMTPLSSIMGRFRRLTHDLAESTGKTFDFIVEGEETELDKTVVEKLTDPLVHMLRNSVDHGLEGPEERAEAGKPERGLVKLSARHAGAEVVIEIIDDGRGMNEEAIRKRAIERGLLTEDSDVPRSEILKMVLEPGFSTAAQVTALSGRGVGADVVKQAIEALNGTIEITSEPGQGTNFTLRLPLTLAIIEGLLIGVGTERYALPLLAVEQILELPEKLAANDEATGVIELNNELVPVLRLNKVFNRQSATSEHQKIVIVGTNDTRVGLIVDEIIGTNQTVIKQLSPLHSRLKIFSGATILGDGCVALILDVLHLVSLGQDIEQRLKGNAA</sequence>
<dbReference type="AlphaFoldDB" id="A0A1M4N725"/>
<dbReference type="GO" id="GO:0000155">
    <property type="term" value="F:phosphorelay sensor kinase activity"/>
    <property type="evidence" value="ECO:0007669"/>
    <property type="project" value="InterPro"/>
</dbReference>
<name>A0A1M4N725_9RHOB</name>
<dbReference type="SMART" id="SM01231">
    <property type="entry name" value="H-kinase_dim"/>
    <property type="match status" value="1"/>
</dbReference>
<evidence type="ECO:0000256" key="2">
    <source>
        <dbReference type="ARBA" id="ARBA00012438"/>
    </source>
</evidence>
<protein>
    <recommendedName>
        <fullName evidence="3">Chemotaxis protein CheA</fullName>
        <ecNumber evidence="2">2.7.13.3</ecNumber>
    </recommendedName>
</protein>
<feature type="modified residue" description="Phosphohistidine" evidence="12">
    <location>
        <position position="46"/>
    </location>
</feature>
<dbReference type="PROSITE" id="PS50109">
    <property type="entry name" value="HIS_KIN"/>
    <property type="match status" value="1"/>
</dbReference>
<feature type="domain" description="CheW-like" evidence="14">
    <location>
        <begin position="530"/>
        <end position="662"/>
    </location>
</feature>
<dbReference type="PANTHER" id="PTHR43395:SF10">
    <property type="entry name" value="CHEMOTAXIS PROTEIN CHEA"/>
    <property type="match status" value="1"/>
</dbReference>
<keyword evidence="5 12" id="KW-0597">Phosphoprotein</keyword>
<evidence type="ECO:0000256" key="12">
    <source>
        <dbReference type="PROSITE-ProRule" id="PRU00110"/>
    </source>
</evidence>
<dbReference type="InterPro" id="IPR003594">
    <property type="entry name" value="HATPase_dom"/>
</dbReference>
<comment type="catalytic activity">
    <reaction evidence="1">
        <text>ATP + protein L-histidine = ADP + protein N-phospho-L-histidine.</text>
        <dbReference type="EC" id="2.7.13.3"/>
    </reaction>
</comment>
<dbReference type="EMBL" id="FMJB01000066">
    <property type="protein sequence ID" value="SCM69868.1"/>
    <property type="molecule type" value="Genomic_DNA"/>
</dbReference>
<dbReference type="InterPro" id="IPR036097">
    <property type="entry name" value="HisK_dim/P_sf"/>
</dbReference>
<dbReference type="InterPro" id="IPR036061">
    <property type="entry name" value="CheW-like_dom_sf"/>
</dbReference>
<dbReference type="SMART" id="SM00387">
    <property type="entry name" value="HATPase_c"/>
    <property type="match status" value="1"/>
</dbReference>
<dbReference type="SMART" id="SM00073">
    <property type="entry name" value="HPT"/>
    <property type="match status" value="1"/>
</dbReference>
<keyword evidence="8" id="KW-0418">Kinase</keyword>
<evidence type="ECO:0000256" key="4">
    <source>
        <dbReference type="ARBA" id="ARBA00022500"/>
    </source>
</evidence>
<dbReference type="FunFam" id="3.30.565.10:FF:000016">
    <property type="entry name" value="Chemotaxis protein CheA, putative"/>
    <property type="match status" value="1"/>
</dbReference>
<dbReference type="RefSeq" id="WP_072709965.1">
    <property type="nucleotide sequence ID" value="NZ_FMJB01000066.1"/>
</dbReference>
<dbReference type="SUPFAM" id="SSF47226">
    <property type="entry name" value="Histidine-containing phosphotransfer domain, HPT domain"/>
    <property type="match status" value="1"/>
</dbReference>
<keyword evidence="7" id="KW-0547">Nucleotide-binding</keyword>
<evidence type="ECO:0000256" key="9">
    <source>
        <dbReference type="ARBA" id="ARBA00022840"/>
    </source>
</evidence>
<comment type="function">
    <text evidence="11">Involved in the transmission of sensory signals from the chemoreceptors to the flagellar motors. CheA is autophosphorylated; it can transfer its phosphate group to either CheB or CheY.</text>
</comment>
<dbReference type="InterPro" id="IPR037006">
    <property type="entry name" value="CheA-like_homodim_sf"/>
</dbReference>
<dbReference type="GO" id="GO:0006935">
    <property type="term" value="P:chemotaxis"/>
    <property type="evidence" value="ECO:0007669"/>
    <property type="project" value="UniProtKB-KW"/>
</dbReference>
<dbReference type="InterPro" id="IPR004105">
    <property type="entry name" value="CheA-like_dim"/>
</dbReference>
<dbReference type="Pfam" id="PF02518">
    <property type="entry name" value="HATPase_c"/>
    <property type="match status" value="1"/>
</dbReference>
<evidence type="ECO:0000256" key="10">
    <source>
        <dbReference type="ARBA" id="ARBA00023012"/>
    </source>
</evidence>
<dbReference type="InterPro" id="IPR051315">
    <property type="entry name" value="Bact_Chemotaxis_CheA"/>
</dbReference>
<evidence type="ECO:0000259" key="15">
    <source>
        <dbReference type="PROSITE" id="PS50894"/>
    </source>
</evidence>
<keyword evidence="9" id="KW-0067">ATP-binding</keyword>
<dbReference type="SUPFAM" id="SSF47384">
    <property type="entry name" value="Homodimeric domain of signal transducing histidine kinase"/>
    <property type="match status" value="1"/>
</dbReference>
<proteinExistence type="predicted"/>
<evidence type="ECO:0000259" key="13">
    <source>
        <dbReference type="PROSITE" id="PS50109"/>
    </source>
</evidence>
<evidence type="ECO:0000256" key="7">
    <source>
        <dbReference type="ARBA" id="ARBA00022741"/>
    </source>
</evidence>
<dbReference type="SUPFAM" id="SSF55874">
    <property type="entry name" value="ATPase domain of HSP90 chaperone/DNA topoisomerase II/histidine kinase"/>
    <property type="match status" value="1"/>
</dbReference>
<dbReference type="Gene3D" id="2.30.30.40">
    <property type="entry name" value="SH3 Domains"/>
    <property type="match status" value="1"/>
</dbReference>
<dbReference type="PRINTS" id="PR00344">
    <property type="entry name" value="BCTRLSENSOR"/>
</dbReference>
<dbReference type="InterPro" id="IPR008207">
    <property type="entry name" value="Sig_transdc_His_kin_Hpt_dom"/>
</dbReference>
<dbReference type="InterPro" id="IPR036890">
    <property type="entry name" value="HATPase_C_sf"/>
</dbReference>
<keyword evidence="10" id="KW-0902">Two-component regulatory system</keyword>
<dbReference type="InterPro" id="IPR005467">
    <property type="entry name" value="His_kinase_dom"/>
</dbReference>
<feature type="domain" description="Histidine kinase" evidence="13">
    <location>
        <begin position="273"/>
        <end position="528"/>
    </location>
</feature>
<dbReference type="Pfam" id="PF01627">
    <property type="entry name" value="Hpt"/>
    <property type="match status" value="1"/>
</dbReference>
<evidence type="ECO:0000256" key="8">
    <source>
        <dbReference type="ARBA" id="ARBA00022777"/>
    </source>
</evidence>
<keyword evidence="4" id="KW-0145">Chemotaxis</keyword>
<dbReference type="PANTHER" id="PTHR43395">
    <property type="entry name" value="SENSOR HISTIDINE KINASE CHEA"/>
    <property type="match status" value="1"/>
</dbReference>
<keyword evidence="17" id="KW-1185">Reference proteome</keyword>
<evidence type="ECO:0000256" key="3">
    <source>
        <dbReference type="ARBA" id="ARBA00021495"/>
    </source>
</evidence>
<keyword evidence="6" id="KW-0808">Transferase</keyword>